<evidence type="ECO:0000256" key="7">
    <source>
        <dbReference type="ARBA" id="ARBA00023211"/>
    </source>
</evidence>
<comment type="domain">
    <text evidence="10">Subfamily III proteins have a conserved RTxK motif about 40-50 residues from the C-terminus; the threonine may be replaced by serine or cysteine.</text>
</comment>
<dbReference type="AlphaFoldDB" id="A0ABD2N809"/>
<evidence type="ECO:0000256" key="3">
    <source>
        <dbReference type="ARBA" id="ARBA00009519"/>
    </source>
</evidence>
<dbReference type="SUPFAM" id="SSF111321">
    <property type="entry name" value="AF1104-like"/>
    <property type="match status" value="1"/>
</dbReference>
<keyword evidence="5 10" id="KW-0479">Metal-binding</keyword>
<dbReference type="GO" id="GO:0051998">
    <property type="term" value="F:protein carboxyl O-methyltransferase activity"/>
    <property type="evidence" value="ECO:0007669"/>
    <property type="project" value="UniProtKB-UniRule"/>
</dbReference>
<dbReference type="EC" id="2.1.1.-" evidence="10"/>
<evidence type="ECO:0000313" key="13">
    <source>
        <dbReference type="Proteomes" id="UP001516400"/>
    </source>
</evidence>
<evidence type="ECO:0000256" key="1">
    <source>
        <dbReference type="ARBA" id="ARBA00000807"/>
    </source>
</evidence>
<protein>
    <recommendedName>
        <fullName evidence="10">Sugar phosphate phosphatase</fullName>
        <ecNumber evidence="10">2.1.1.-</ecNumber>
        <ecNumber evidence="10">3.1.3.-</ecNumber>
    </recommendedName>
</protein>
<dbReference type="GO" id="GO:0046872">
    <property type="term" value="F:metal ion binding"/>
    <property type="evidence" value="ECO:0007669"/>
    <property type="project" value="UniProtKB-UniRule"/>
</dbReference>
<name>A0ABD2N809_9CUCU</name>
<evidence type="ECO:0000256" key="9">
    <source>
        <dbReference type="ARBA" id="ARBA00048809"/>
    </source>
</evidence>
<dbReference type="EMBL" id="JABFTP020000083">
    <property type="protein sequence ID" value="KAL3274873.1"/>
    <property type="molecule type" value="Genomic_DNA"/>
</dbReference>
<evidence type="ECO:0000256" key="10">
    <source>
        <dbReference type="RuleBase" id="RU367030"/>
    </source>
</evidence>
<comment type="caution">
    <text evidence="12">The sequence shown here is derived from an EMBL/GenBank/DDBJ whole genome shotgun (WGS) entry which is preliminary data.</text>
</comment>
<evidence type="ECO:0000256" key="4">
    <source>
        <dbReference type="ARBA" id="ARBA00022596"/>
    </source>
</evidence>
<dbReference type="InterPro" id="IPR036075">
    <property type="entry name" value="ARMT-1-like_metal-bd_sf"/>
</dbReference>
<reference evidence="12 13" key="1">
    <citation type="journal article" date="2021" name="BMC Biol.">
        <title>Horizontally acquired antibacterial genes associated with adaptive radiation of ladybird beetles.</title>
        <authorList>
            <person name="Li H.S."/>
            <person name="Tang X.F."/>
            <person name="Huang Y.H."/>
            <person name="Xu Z.Y."/>
            <person name="Chen M.L."/>
            <person name="Du X.Y."/>
            <person name="Qiu B.Y."/>
            <person name="Chen P.T."/>
            <person name="Zhang W."/>
            <person name="Slipinski A."/>
            <person name="Escalona H.E."/>
            <person name="Waterhouse R.M."/>
            <person name="Zwick A."/>
            <person name="Pang H."/>
        </authorList>
    </citation>
    <scope>NUCLEOTIDE SEQUENCE [LARGE SCALE GENOMIC DNA]</scope>
    <source>
        <strain evidence="12">SYSU2018</strain>
    </source>
</reference>
<sequence length="284" mass="33607">MAKLYVSMQDCPTQERYHDFDKLLRLNLWSAKRDKPLKQEYLRDRLRNIKDIDSDNANILCNHSRAAWELFQNDESVMDSGLIVDFILDSSGYELFQDFCLADFLCKNTPVVKIRFHTKNIPWFIWNTTENDMQHLLNRMKQMSKIYIQTLVARWINYINEEKWQIVVRKFWCLPNEFSDMKNIDPWLYRTLSESTLIIMKGDINYLKAVGEFNWNPTLPLERVLDKFNPSNMLFVRVLRSDLICGLKETIAKRVETLNRHISKGSLGMIQFAAKAPEPPCLLE</sequence>
<evidence type="ECO:0000256" key="5">
    <source>
        <dbReference type="ARBA" id="ARBA00022723"/>
    </source>
</evidence>
<dbReference type="InterPro" id="IPR039763">
    <property type="entry name" value="ARMT1"/>
</dbReference>
<keyword evidence="6 10" id="KW-0378">Hydrolase</keyword>
<evidence type="ECO:0000256" key="2">
    <source>
        <dbReference type="ARBA" id="ARBA00001326"/>
    </source>
</evidence>
<comment type="similarity">
    <text evidence="3 10">Belongs to the damage-control phosphatase family. Sugar phosphate phosphatase III subfamily.</text>
</comment>
<comment type="catalytic activity">
    <reaction evidence="2 10">
        <text>beta-D-fructose 1-phosphate + H2O = D-fructose + phosphate</text>
        <dbReference type="Rhea" id="RHEA:35603"/>
        <dbReference type="ChEBI" id="CHEBI:15377"/>
        <dbReference type="ChEBI" id="CHEBI:37721"/>
        <dbReference type="ChEBI" id="CHEBI:43474"/>
        <dbReference type="ChEBI" id="CHEBI:138881"/>
    </reaction>
</comment>
<keyword evidence="10" id="KW-0808">Transferase</keyword>
<comment type="function">
    <text evidence="8 10">Metal-dependent phosphatase that shows phosphatase activity against several substrates, including fructose-1-phosphate and fructose-6-phosphate. Its preference for fructose-1-phosphate, a strong glycating agent that causes DNA damage rather than a canonical yeast metabolite, suggests a damage-control function in hexose phosphate metabolism. Has also been shown to have O-methyltransferase activity that methylates glutamate residues of target proteins to form gamma-glutamyl methyl ester residues. Possibly methylates PCNA, suggesting it is involved in the DNA damage response.</text>
</comment>
<keyword evidence="7 10" id="KW-0464">Manganese</keyword>
<accession>A0ABD2N809</accession>
<gene>
    <name evidence="12" type="ORF">HHI36_019655</name>
</gene>
<comment type="catalytic activity">
    <reaction evidence="9 10">
        <text>beta-D-fructose 6-phosphate = dihydroxyacetone + D-glyceraldehyde 3-phosphate</text>
        <dbReference type="Rhea" id="RHEA:28002"/>
        <dbReference type="ChEBI" id="CHEBI:16016"/>
        <dbReference type="ChEBI" id="CHEBI:57634"/>
        <dbReference type="ChEBI" id="CHEBI:59776"/>
    </reaction>
</comment>
<evidence type="ECO:0000313" key="12">
    <source>
        <dbReference type="EMBL" id="KAL3274873.1"/>
    </source>
</evidence>
<dbReference type="GO" id="GO:0032259">
    <property type="term" value="P:methylation"/>
    <property type="evidence" value="ECO:0007669"/>
    <property type="project" value="UniProtKB-KW"/>
</dbReference>
<comment type="cofactor">
    <cofactor evidence="10">
        <name>Mn(2+)</name>
        <dbReference type="ChEBI" id="CHEBI:29035"/>
    </cofactor>
    <cofactor evidence="10">
        <name>Ni(2+)</name>
        <dbReference type="ChEBI" id="CHEBI:49786"/>
    </cofactor>
</comment>
<keyword evidence="13" id="KW-1185">Reference proteome</keyword>
<dbReference type="Gene3D" id="3.40.50.10880">
    <property type="entry name" value="Uncharacterised protein PF01937, DUF89, domain 3"/>
    <property type="match status" value="1"/>
</dbReference>
<proteinExistence type="inferred from homology"/>
<evidence type="ECO:0000256" key="6">
    <source>
        <dbReference type="ARBA" id="ARBA00022801"/>
    </source>
</evidence>
<evidence type="ECO:0000256" key="8">
    <source>
        <dbReference type="ARBA" id="ARBA00045980"/>
    </source>
</evidence>
<evidence type="ECO:0000259" key="11">
    <source>
        <dbReference type="Pfam" id="PF01937"/>
    </source>
</evidence>
<dbReference type="EC" id="3.1.3.-" evidence="10"/>
<dbReference type="Pfam" id="PF01937">
    <property type="entry name" value="ARMT1-like_dom"/>
    <property type="match status" value="1"/>
</dbReference>
<dbReference type="PANTHER" id="PTHR12260:SF6">
    <property type="entry name" value="DAMAGE-CONTROL PHOSPHATASE ARMT1"/>
    <property type="match status" value="1"/>
</dbReference>
<dbReference type="GO" id="GO:0016787">
    <property type="term" value="F:hydrolase activity"/>
    <property type="evidence" value="ECO:0007669"/>
    <property type="project" value="UniProtKB-KW"/>
</dbReference>
<keyword evidence="4" id="KW-0533">Nickel</keyword>
<comment type="catalytic activity">
    <reaction evidence="1 10">
        <text>L-glutamyl-[protein] + S-adenosyl-L-methionine = [protein]-L-glutamate 5-O-methyl ester + S-adenosyl-L-homocysteine</text>
        <dbReference type="Rhea" id="RHEA:24452"/>
        <dbReference type="Rhea" id="RHEA-COMP:10208"/>
        <dbReference type="Rhea" id="RHEA-COMP:10311"/>
        <dbReference type="ChEBI" id="CHEBI:29973"/>
        <dbReference type="ChEBI" id="CHEBI:57856"/>
        <dbReference type="ChEBI" id="CHEBI:59789"/>
        <dbReference type="ChEBI" id="CHEBI:82795"/>
    </reaction>
</comment>
<dbReference type="InterPro" id="IPR002791">
    <property type="entry name" value="ARMT1-like_metal-bd"/>
</dbReference>
<organism evidence="12 13">
    <name type="scientific">Cryptolaemus montrouzieri</name>
    <dbReference type="NCBI Taxonomy" id="559131"/>
    <lineage>
        <taxon>Eukaryota</taxon>
        <taxon>Metazoa</taxon>
        <taxon>Ecdysozoa</taxon>
        <taxon>Arthropoda</taxon>
        <taxon>Hexapoda</taxon>
        <taxon>Insecta</taxon>
        <taxon>Pterygota</taxon>
        <taxon>Neoptera</taxon>
        <taxon>Endopterygota</taxon>
        <taxon>Coleoptera</taxon>
        <taxon>Polyphaga</taxon>
        <taxon>Cucujiformia</taxon>
        <taxon>Coccinelloidea</taxon>
        <taxon>Coccinellidae</taxon>
        <taxon>Scymninae</taxon>
        <taxon>Scymnini</taxon>
        <taxon>Cryptolaemus</taxon>
    </lineage>
</organism>
<feature type="domain" description="Damage-control phosphatase ARMT1-like metal-binding" evidence="11">
    <location>
        <begin position="17"/>
        <end position="248"/>
    </location>
</feature>
<dbReference type="PANTHER" id="PTHR12260">
    <property type="entry name" value="DAMAGE-CONTROL PHOSPHATASE ARMT1"/>
    <property type="match status" value="1"/>
</dbReference>
<keyword evidence="10" id="KW-0489">Methyltransferase</keyword>
<dbReference type="Proteomes" id="UP001516400">
    <property type="component" value="Unassembled WGS sequence"/>
</dbReference>